<dbReference type="InterPro" id="IPR013325">
    <property type="entry name" value="RNA_pol_sigma_r2"/>
</dbReference>
<dbReference type="Gene3D" id="1.10.1740.10">
    <property type="match status" value="1"/>
</dbReference>
<dbReference type="InterPro" id="IPR007627">
    <property type="entry name" value="RNA_pol_sigma70_r2"/>
</dbReference>
<gene>
    <name evidence="7" type="ORF">GCM10023173_14940</name>
</gene>
<dbReference type="InterPro" id="IPR014284">
    <property type="entry name" value="RNA_pol_sigma-70_dom"/>
</dbReference>
<evidence type="ECO:0000259" key="6">
    <source>
        <dbReference type="Pfam" id="PF08281"/>
    </source>
</evidence>
<dbReference type="Gene3D" id="1.10.10.10">
    <property type="entry name" value="Winged helix-like DNA-binding domain superfamily/Winged helix DNA-binding domain"/>
    <property type="match status" value="1"/>
</dbReference>
<keyword evidence="3" id="KW-0731">Sigma factor</keyword>
<feature type="domain" description="RNA polymerase sigma factor 70 region 4 type 2" evidence="6">
    <location>
        <begin position="109"/>
        <end position="160"/>
    </location>
</feature>
<evidence type="ECO:0000256" key="3">
    <source>
        <dbReference type="ARBA" id="ARBA00023082"/>
    </source>
</evidence>
<comment type="caution">
    <text evidence="7">The sequence shown here is derived from an EMBL/GenBank/DDBJ whole genome shotgun (WGS) entry which is preliminary data.</text>
</comment>
<comment type="similarity">
    <text evidence="1">Belongs to the sigma-70 factor family. ECF subfamily.</text>
</comment>
<dbReference type="EMBL" id="BAABGR010000015">
    <property type="protein sequence ID" value="GAA4516138.1"/>
    <property type="molecule type" value="Genomic_DNA"/>
</dbReference>
<evidence type="ECO:0000313" key="7">
    <source>
        <dbReference type="EMBL" id="GAA4516138.1"/>
    </source>
</evidence>
<dbReference type="InterPro" id="IPR039425">
    <property type="entry name" value="RNA_pol_sigma-70-like"/>
</dbReference>
<dbReference type="InterPro" id="IPR013324">
    <property type="entry name" value="RNA_pol_sigma_r3/r4-like"/>
</dbReference>
<dbReference type="NCBIfam" id="TIGR02937">
    <property type="entry name" value="sigma70-ECF"/>
    <property type="match status" value="1"/>
</dbReference>
<evidence type="ECO:0000256" key="2">
    <source>
        <dbReference type="ARBA" id="ARBA00023015"/>
    </source>
</evidence>
<evidence type="ECO:0000256" key="1">
    <source>
        <dbReference type="ARBA" id="ARBA00010641"/>
    </source>
</evidence>
<dbReference type="InterPro" id="IPR014327">
    <property type="entry name" value="RNA_pol_sigma70_bacteroid"/>
</dbReference>
<keyword evidence="2" id="KW-0805">Transcription regulation</keyword>
<dbReference type="InterPro" id="IPR013249">
    <property type="entry name" value="RNA_pol_sigma70_r4_t2"/>
</dbReference>
<proteinExistence type="inferred from homology"/>
<dbReference type="SUPFAM" id="SSF88659">
    <property type="entry name" value="Sigma3 and sigma4 domains of RNA polymerase sigma factors"/>
    <property type="match status" value="1"/>
</dbReference>
<dbReference type="PANTHER" id="PTHR43133:SF46">
    <property type="entry name" value="RNA POLYMERASE SIGMA-70 FACTOR ECF SUBFAMILY"/>
    <property type="match status" value="1"/>
</dbReference>
<dbReference type="RefSeq" id="WP_345066876.1">
    <property type="nucleotide sequence ID" value="NZ_BAABGR010000015.1"/>
</dbReference>
<dbReference type="PANTHER" id="PTHR43133">
    <property type="entry name" value="RNA POLYMERASE ECF-TYPE SIGMA FACTO"/>
    <property type="match status" value="1"/>
</dbReference>
<accession>A0ABP8R236</accession>
<dbReference type="CDD" id="cd06171">
    <property type="entry name" value="Sigma70_r4"/>
    <property type="match status" value="1"/>
</dbReference>
<evidence type="ECO:0000259" key="5">
    <source>
        <dbReference type="Pfam" id="PF04542"/>
    </source>
</evidence>
<evidence type="ECO:0000313" key="8">
    <source>
        <dbReference type="Proteomes" id="UP001500394"/>
    </source>
</evidence>
<dbReference type="Pfam" id="PF08281">
    <property type="entry name" value="Sigma70_r4_2"/>
    <property type="match status" value="1"/>
</dbReference>
<dbReference type="SUPFAM" id="SSF88946">
    <property type="entry name" value="Sigma2 domain of RNA polymerase sigma factors"/>
    <property type="match status" value="1"/>
</dbReference>
<dbReference type="InterPro" id="IPR036388">
    <property type="entry name" value="WH-like_DNA-bd_sf"/>
</dbReference>
<reference evidence="8" key="1">
    <citation type="journal article" date="2019" name="Int. J. Syst. Evol. Microbiol.">
        <title>The Global Catalogue of Microorganisms (GCM) 10K type strain sequencing project: providing services to taxonomists for standard genome sequencing and annotation.</title>
        <authorList>
            <consortium name="The Broad Institute Genomics Platform"/>
            <consortium name="The Broad Institute Genome Sequencing Center for Infectious Disease"/>
            <person name="Wu L."/>
            <person name="Ma J."/>
        </authorList>
    </citation>
    <scope>NUCLEOTIDE SEQUENCE [LARGE SCALE GENOMIC DNA]</scope>
    <source>
        <strain evidence="8">JCM 17858</strain>
    </source>
</reference>
<dbReference type="Proteomes" id="UP001500394">
    <property type="component" value="Unassembled WGS sequence"/>
</dbReference>
<evidence type="ECO:0000256" key="4">
    <source>
        <dbReference type="ARBA" id="ARBA00023163"/>
    </source>
</evidence>
<dbReference type="Pfam" id="PF04542">
    <property type="entry name" value="Sigma70_r2"/>
    <property type="match status" value="1"/>
</dbReference>
<name>A0ABP8R236_9SPHI</name>
<dbReference type="NCBIfam" id="TIGR02985">
    <property type="entry name" value="Sig70_bacteroi1"/>
    <property type="match status" value="1"/>
</dbReference>
<keyword evidence="8" id="KW-1185">Reference proteome</keyword>
<organism evidence="7 8">
    <name type="scientific">Sphingobacterium thermophilum</name>
    <dbReference type="NCBI Taxonomy" id="768534"/>
    <lineage>
        <taxon>Bacteria</taxon>
        <taxon>Pseudomonadati</taxon>
        <taxon>Bacteroidota</taxon>
        <taxon>Sphingobacteriia</taxon>
        <taxon>Sphingobacteriales</taxon>
        <taxon>Sphingobacteriaceae</taxon>
        <taxon>Sphingobacterium</taxon>
    </lineage>
</organism>
<protein>
    <submittedName>
        <fullName evidence="7">RNA polymerase sigma-70 factor</fullName>
    </submittedName>
</protein>
<keyword evidence="4" id="KW-0804">Transcription</keyword>
<sequence length="179" mass="21349">MSSTREKVKVLFELYYKNLCYFAYTLIGDKNLAEDFVQDAFIALYKNYGTVVQEEKVLKSFLYSSVRNSIYNWHRRNNIERKYHEKEPFNELVEIDFDNALIKAEALSQINAMINQLPDACQQIFRMHYLEEMSLKEIAETLQVSINTVKTQKLRGLRFLKSKLNPELFFFLLWIYLSK</sequence>
<feature type="domain" description="RNA polymerase sigma-70 region 2" evidence="5">
    <location>
        <begin position="11"/>
        <end position="78"/>
    </location>
</feature>